<dbReference type="OrthoDB" id="3034891at2"/>
<sequence>MKISNILTRRNFETWHFWQVVYEWEDIFSREFGASLKPLSPFKDRFSKYVFNRYLPTNYLWRLHQNLKSSMSLVFLMSPLQGRYFAMDRQKTVIPIIIDFWKHHIKFFLRNYSSAKIIILTSFEVIDFLQGIYHELGGKHPELLYLPLSVSDKWFTNDAPSKSIDIIQIGRKNPLLHEWALKLTEEFPKIEYVFQKNINGVLHYQSTRNGLMGSFNDRKSYMKLLSQCKVSLVSSPGMDNSRNTGGFNPVTPRFFESAVSYCFMVGRYPRNKDFAFCGVNKVCQIPNSYNEFRDLVLEGLNNGPSYYDSLRNFSKMHLTSVRAKELTELLNTALKTFLLGGE</sequence>
<accession>A0A0G2Z982</accession>
<dbReference type="EMBL" id="CP011232">
    <property type="protein sequence ID" value="AKI96631.1"/>
    <property type="molecule type" value="Genomic_DNA"/>
</dbReference>
<gene>
    <name evidence="1" type="ORF">IX53_01000</name>
</gene>
<reference evidence="1 2" key="1">
    <citation type="submission" date="2015-04" db="EMBL/GenBank/DDBJ databases">
        <title>Complete Genome Sequence of Kosmotoga pacifica SLHLJ1.</title>
        <authorList>
            <person name="Jiang L.J."/>
            <person name="Shao Z.Z."/>
            <person name="Jebbar M."/>
        </authorList>
    </citation>
    <scope>NUCLEOTIDE SEQUENCE [LARGE SCALE GENOMIC DNA]</scope>
    <source>
        <strain evidence="1 2">SLHLJ1</strain>
    </source>
</reference>
<proteinExistence type="predicted"/>
<organism evidence="1 2">
    <name type="scientific">Kosmotoga pacifica</name>
    <dbReference type="NCBI Taxonomy" id="1330330"/>
    <lineage>
        <taxon>Bacteria</taxon>
        <taxon>Thermotogati</taxon>
        <taxon>Thermotogota</taxon>
        <taxon>Thermotogae</taxon>
        <taxon>Kosmotogales</taxon>
        <taxon>Kosmotogaceae</taxon>
        <taxon>Kosmotoga</taxon>
    </lineage>
</organism>
<dbReference type="PATRIC" id="fig|1330330.3.peg.196"/>
<keyword evidence="2" id="KW-1185">Reference proteome</keyword>
<dbReference type="RefSeq" id="WP_047753766.1">
    <property type="nucleotide sequence ID" value="NZ_CP011232.1"/>
</dbReference>
<dbReference type="AlphaFoldDB" id="A0A0G2Z982"/>
<protein>
    <recommendedName>
        <fullName evidence="3">DUF3880 domain-containing protein</fullName>
    </recommendedName>
</protein>
<evidence type="ECO:0000313" key="2">
    <source>
        <dbReference type="Proteomes" id="UP000035159"/>
    </source>
</evidence>
<evidence type="ECO:0008006" key="3">
    <source>
        <dbReference type="Google" id="ProtNLM"/>
    </source>
</evidence>
<evidence type="ECO:0000313" key="1">
    <source>
        <dbReference type="EMBL" id="AKI96631.1"/>
    </source>
</evidence>
<dbReference type="Proteomes" id="UP000035159">
    <property type="component" value="Chromosome"/>
</dbReference>
<dbReference type="KEGG" id="kpf:IX53_01000"/>
<name>A0A0G2Z982_9BACT</name>